<evidence type="ECO:0000313" key="2">
    <source>
        <dbReference type="EMBL" id="CAB1421072.1"/>
    </source>
</evidence>
<dbReference type="Proteomes" id="UP001153269">
    <property type="component" value="Unassembled WGS sequence"/>
</dbReference>
<dbReference type="InterPro" id="IPR039891">
    <property type="entry name" value="VWA8"/>
</dbReference>
<dbReference type="PROSITE" id="PS50234">
    <property type="entry name" value="VWFA"/>
    <property type="match status" value="1"/>
</dbReference>
<dbReference type="GO" id="GO:0005737">
    <property type="term" value="C:cytoplasm"/>
    <property type="evidence" value="ECO:0007669"/>
    <property type="project" value="TreeGrafter"/>
</dbReference>
<sequence>MDTSRVLAERLKEINMSEYDASTYKRFSSAVMRQVQSLRIVLDSLQAKGKERQWLKNQALGELDDAKIIDGLTGEKSIYKRRGELEPELGSPQQKPKRLRVLADVSGSMYRFNGVDGRLERSMEAVCMVMEALESYEHKFKYDIVGHSGDGYDIELVPVDKVPKDNKQRLQVLKTMHAHAQFCMSGDHTLEGADASIKQLAREEADERFVVVLSDANLERYGIRPERFAQVLTSDPQVNAFAIFIGSLGDQAERLQKTLPAGRSFVALDTKQIPQILQQIFTSTMLSSA</sequence>
<dbReference type="EMBL" id="CADEAL010000502">
    <property type="protein sequence ID" value="CAB1421072.1"/>
    <property type="molecule type" value="Genomic_DNA"/>
</dbReference>
<name>A0A9N7TYF9_PLEPL</name>
<comment type="caution">
    <text evidence="2">The sequence shown here is derived from an EMBL/GenBank/DDBJ whole genome shotgun (WGS) entry which is preliminary data.</text>
</comment>
<dbReference type="PANTHER" id="PTHR21610:SF9">
    <property type="entry name" value="VON WILLEBRAND FACTOR A DOMAIN-CONTAINING PROTEIN 8"/>
    <property type="match status" value="1"/>
</dbReference>
<protein>
    <recommendedName>
        <fullName evidence="1">VWFA domain-containing protein</fullName>
    </recommendedName>
</protein>
<gene>
    <name evidence="2" type="ORF">PLEPLA_LOCUS8953</name>
</gene>
<reference evidence="2" key="1">
    <citation type="submission" date="2020-03" db="EMBL/GenBank/DDBJ databases">
        <authorList>
            <person name="Weist P."/>
        </authorList>
    </citation>
    <scope>NUCLEOTIDE SEQUENCE</scope>
</reference>
<dbReference type="PANTHER" id="PTHR21610">
    <property type="entry name" value="VON WILLEBRAND FACTOR A DOMAIN-CONTAINING PROTEIN 8"/>
    <property type="match status" value="1"/>
</dbReference>
<organism evidence="2 3">
    <name type="scientific">Pleuronectes platessa</name>
    <name type="common">European plaice</name>
    <dbReference type="NCBI Taxonomy" id="8262"/>
    <lineage>
        <taxon>Eukaryota</taxon>
        <taxon>Metazoa</taxon>
        <taxon>Chordata</taxon>
        <taxon>Craniata</taxon>
        <taxon>Vertebrata</taxon>
        <taxon>Euteleostomi</taxon>
        <taxon>Actinopterygii</taxon>
        <taxon>Neopterygii</taxon>
        <taxon>Teleostei</taxon>
        <taxon>Neoteleostei</taxon>
        <taxon>Acanthomorphata</taxon>
        <taxon>Carangaria</taxon>
        <taxon>Pleuronectiformes</taxon>
        <taxon>Pleuronectoidei</taxon>
        <taxon>Pleuronectidae</taxon>
        <taxon>Pleuronectes</taxon>
    </lineage>
</organism>
<feature type="domain" description="VWFA" evidence="1">
    <location>
        <begin position="98"/>
        <end position="280"/>
    </location>
</feature>
<dbReference type="Gene3D" id="3.40.50.410">
    <property type="entry name" value="von Willebrand factor, type A domain"/>
    <property type="match status" value="1"/>
</dbReference>
<dbReference type="SMART" id="SM00327">
    <property type="entry name" value="VWA"/>
    <property type="match status" value="1"/>
</dbReference>
<accession>A0A9N7TYF9</accession>
<dbReference type="InterPro" id="IPR002035">
    <property type="entry name" value="VWF_A"/>
</dbReference>
<keyword evidence="3" id="KW-1185">Reference proteome</keyword>
<dbReference type="AlphaFoldDB" id="A0A9N7TYF9"/>
<dbReference type="InterPro" id="IPR036465">
    <property type="entry name" value="vWFA_dom_sf"/>
</dbReference>
<evidence type="ECO:0000259" key="1">
    <source>
        <dbReference type="PROSITE" id="PS50234"/>
    </source>
</evidence>
<proteinExistence type="predicted"/>
<evidence type="ECO:0000313" key="3">
    <source>
        <dbReference type="Proteomes" id="UP001153269"/>
    </source>
</evidence>
<dbReference type="SUPFAM" id="SSF53300">
    <property type="entry name" value="vWA-like"/>
    <property type="match status" value="1"/>
</dbReference>